<organism evidence="2 3">
    <name type="scientific">Lacunisphaera limnophila</name>
    <dbReference type="NCBI Taxonomy" id="1838286"/>
    <lineage>
        <taxon>Bacteria</taxon>
        <taxon>Pseudomonadati</taxon>
        <taxon>Verrucomicrobiota</taxon>
        <taxon>Opitutia</taxon>
        <taxon>Opitutales</taxon>
        <taxon>Opitutaceae</taxon>
        <taxon>Lacunisphaera</taxon>
    </lineage>
</organism>
<evidence type="ECO:0000313" key="2">
    <source>
        <dbReference type="EMBL" id="AOS46399.1"/>
    </source>
</evidence>
<proteinExistence type="predicted"/>
<accession>A0A1D8AZS8</accession>
<evidence type="ECO:0000256" key="1">
    <source>
        <dbReference type="SAM" id="MobiDB-lite"/>
    </source>
</evidence>
<evidence type="ECO:0000313" key="3">
    <source>
        <dbReference type="Proteomes" id="UP000095228"/>
    </source>
</evidence>
<dbReference type="RefSeq" id="WP_069963455.1">
    <property type="nucleotide sequence ID" value="NZ_CP016094.1"/>
</dbReference>
<protein>
    <submittedName>
        <fullName evidence="2">Uncharacterized protein</fullName>
    </submittedName>
</protein>
<dbReference type="OrthoDB" id="192702at2"/>
<feature type="region of interest" description="Disordered" evidence="1">
    <location>
        <begin position="165"/>
        <end position="225"/>
    </location>
</feature>
<feature type="compositionally biased region" description="Polar residues" evidence="1">
    <location>
        <begin position="216"/>
        <end position="225"/>
    </location>
</feature>
<reference evidence="2 3" key="1">
    <citation type="submission" date="2016-06" db="EMBL/GenBank/DDBJ databases">
        <title>Three novel species with peptidoglycan cell walls form the new genus Lacunisphaera gen. nov. in the family Opitutaceae of the verrucomicrobial subdivision 4.</title>
        <authorList>
            <person name="Rast P."/>
            <person name="Gloeckner I."/>
            <person name="Jogler M."/>
            <person name="Boedeker C."/>
            <person name="Jeske O."/>
            <person name="Wiegand S."/>
            <person name="Reinhardt R."/>
            <person name="Schumann P."/>
            <person name="Rohde M."/>
            <person name="Spring S."/>
            <person name="Gloeckner F.O."/>
            <person name="Jogler C."/>
        </authorList>
    </citation>
    <scope>NUCLEOTIDE SEQUENCE [LARGE SCALE GENOMIC DNA]</scope>
    <source>
        <strain evidence="2 3">IG16b</strain>
    </source>
</reference>
<dbReference type="STRING" id="1838286.Verru16b_03505"/>
<dbReference type="SUPFAM" id="SSF160246">
    <property type="entry name" value="EspE N-terminal domain-like"/>
    <property type="match status" value="1"/>
</dbReference>
<dbReference type="AlphaFoldDB" id="A0A1D8AZS8"/>
<sequence length="225" mass="24460">MPAAEYRPLLMRANRLLGSALIEHNLVKFEDLEAANERLLEVAASGQVRQSSVLSILVYEKKVLREEDVLHHVVDDHGVGVVDLRGYDVPEDVRKELDLDACWATWSVPFDREEDFHFVATAYYLSPAVRTHWEKKLGGQIIWQATTMDIIADFLDRMTGERAAENKAAGRSSGTRAPFPLAGSGPGSAPPLAPADGSSPPLSTPGGGVPLHFPVSSANKPATTH</sequence>
<keyword evidence="3" id="KW-1185">Reference proteome</keyword>
<dbReference type="EMBL" id="CP016094">
    <property type="protein sequence ID" value="AOS46399.1"/>
    <property type="molecule type" value="Genomic_DNA"/>
</dbReference>
<dbReference type="PATRIC" id="fig|1838286.3.peg.3538"/>
<dbReference type="InterPro" id="IPR037257">
    <property type="entry name" value="T2SS_E_N_sf"/>
</dbReference>
<dbReference type="KEGG" id="obg:Verru16b_03505"/>
<name>A0A1D8AZS8_9BACT</name>
<dbReference type="Proteomes" id="UP000095228">
    <property type="component" value="Chromosome"/>
</dbReference>
<gene>
    <name evidence="2" type="ORF">Verru16b_03505</name>
</gene>